<dbReference type="PANTHER" id="PTHR12357:SF89">
    <property type="entry name" value="YTH DOMAIN-CONTAINING FAMILY PROTEIN"/>
    <property type="match status" value="1"/>
</dbReference>
<reference evidence="2 3" key="1">
    <citation type="submission" date="2021-06" db="EMBL/GenBank/DDBJ databases">
        <authorList>
            <person name="Kallberg Y."/>
            <person name="Tangrot J."/>
            <person name="Rosling A."/>
        </authorList>
    </citation>
    <scope>NUCLEOTIDE SEQUENCE [LARGE SCALE GENOMIC DNA]</scope>
    <source>
        <strain evidence="2 3">120-4 pot B 10/14</strain>
    </source>
</reference>
<feature type="non-terminal residue" evidence="2">
    <location>
        <position position="1"/>
    </location>
</feature>
<dbReference type="InterPro" id="IPR007275">
    <property type="entry name" value="YTH_domain"/>
</dbReference>
<comment type="caution">
    <text evidence="2">The sequence shown here is derived from an EMBL/GenBank/DDBJ whole genome shotgun (WGS) entry which is preliminary data.</text>
</comment>
<dbReference type="Pfam" id="PF04146">
    <property type="entry name" value="YTH"/>
    <property type="match status" value="1"/>
</dbReference>
<feature type="domain" description="YTH" evidence="1">
    <location>
        <begin position="139"/>
        <end position="273"/>
    </location>
</feature>
<proteinExistence type="predicted"/>
<keyword evidence="3" id="KW-1185">Reference proteome</keyword>
<dbReference type="Gene3D" id="3.10.590.10">
    <property type="entry name" value="ph1033 like domains"/>
    <property type="match status" value="1"/>
</dbReference>
<dbReference type="PANTHER" id="PTHR12357">
    <property type="entry name" value="YTH YT521-B HOMOLOGY DOMAIN-CONTAINING"/>
    <property type="match status" value="1"/>
</dbReference>
<dbReference type="EMBL" id="CAJVQB010058327">
    <property type="protein sequence ID" value="CAG8838538.1"/>
    <property type="molecule type" value="Genomic_DNA"/>
</dbReference>
<evidence type="ECO:0000313" key="3">
    <source>
        <dbReference type="Proteomes" id="UP000789901"/>
    </source>
</evidence>
<evidence type="ECO:0000313" key="2">
    <source>
        <dbReference type="EMBL" id="CAG8838538.1"/>
    </source>
</evidence>
<sequence length="302" mass="34737">IMAKFMAPNRLITSTILPPRKSINDASATALNWTNWKSLKSPNSPMQLASQNVFYKTTTKNSSLSKISIVDSPASITYPDEADQSTFPSAIYKQRPNYHHLHLPLHLPTLPRWVTTSQTEWISAKGFNPKTFNCKPPNARFFISKVYTEDDVHKSIKYDIFASKEIGNRRLDKAFRDNADKGPIYLFFSVNASGHFCGMAEMLTPVDFTSCSSVLAQDKWKGIFKVKWIFVKDIPNSQLRHIRIVNNENKPVTNSRDNQELYTEPGREMLKIFFDYSSKTSILDDFEFYDKRQLEKQSRNAK</sequence>
<dbReference type="Proteomes" id="UP000789901">
    <property type="component" value="Unassembled WGS sequence"/>
</dbReference>
<protein>
    <submittedName>
        <fullName evidence="2">46302_t:CDS:1</fullName>
    </submittedName>
</protein>
<accession>A0ABN7WRB5</accession>
<dbReference type="InterPro" id="IPR045168">
    <property type="entry name" value="YTH_prot"/>
</dbReference>
<name>A0ABN7WRB5_GIGMA</name>
<evidence type="ECO:0000259" key="1">
    <source>
        <dbReference type="PROSITE" id="PS50882"/>
    </source>
</evidence>
<feature type="non-terminal residue" evidence="2">
    <location>
        <position position="302"/>
    </location>
</feature>
<gene>
    <name evidence="2" type="ORF">GMARGA_LOCUS34026</name>
</gene>
<dbReference type="PROSITE" id="PS50882">
    <property type="entry name" value="YTH"/>
    <property type="match status" value="1"/>
</dbReference>
<organism evidence="2 3">
    <name type="scientific">Gigaspora margarita</name>
    <dbReference type="NCBI Taxonomy" id="4874"/>
    <lineage>
        <taxon>Eukaryota</taxon>
        <taxon>Fungi</taxon>
        <taxon>Fungi incertae sedis</taxon>
        <taxon>Mucoromycota</taxon>
        <taxon>Glomeromycotina</taxon>
        <taxon>Glomeromycetes</taxon>
        <taxon>Diversisporales</taxon>
        <taxon>Gigasporaceae</taxon>
        <taxon>Gigaspora</taxon>
    </lineage>
</organism>
<dbReference type="CDD" id="cd21134">
    <property type="entry name" value="YTH"/>
    <property type="match status" value="1"/>
</dbReference>